<feature type="domain" description="RCK N-terminal" evidence="8">
    <location>
        <begin position="299"/>
        <end position="448"/>
    </location>
</feature>
<name>A0A7C9AJ48_OPUST</name>
<evidence type="ECO:0000256" key="7">
    <source>
        <dbReference type="SAM" id="Phobius"/>
    </source>
</evidence>
<dbReference type="GO" id="GO:0016020">
    <property type="term" value="C:membrane"/>
    <property type="evidence" value="ECO:0007669"/>
    <property type="project" value="UniProtKB-SubCell"/>
</dbReference>
<accession>A0A7C9AJ48</accession>
<feature type="transmembrane region" description="Helical" evidence="7">
    <location>
        <begin position="198"/>
        <end position="221"/>
    </location>
</feature>
<dbReference type="InterPro" id="IPR044849">
    <property type="entry name" value="CASTOR/POLLUX/SYM8-like"/>
</dbReference>
<evidence type="ECO:0000256" key="6">
    <source>
        <dbReference type="SAM" id="MobiDB-lite"/>
    </source>
</evidence>
<evidence type="ECO:0000256" key="4">
    <source>
        <dbReference type="ARBA" id="ARBA00022989"/>
    </source>
</evidence>
<reference evidence="9" key="2">
    <citation type="submission" date="2020-07" db="EMBL/GenBank/DDBJ databases">
        <authorList>
            <person name="Vera ALvarez R."/>
            <person name="Arias-Moreno D.M."/>
            <person name="Jimenez-Jacinto V."/>
            <person name="Jimenez-Bremont J.F."/>
            <person name="Swaminathan K."/>
            <person name="Moose S.P."/>
            <person name="Guerrero-Gonzalez M.L."/>
            <person name="Marino-Ramirez L."/>
            <person name="Landsman D."/>
            <person name="Rodriguez-Kessler M."/>
            <person name="Delgado-Sanchez P."/>
        </authorList>
    </citation>
    <scope>NUCLEOTIDE SEQUENCE</scope>
    <source>
        <tissue evidence="9">Cladode</tissue>
    </source>
</reference>
<dbReference type="Gene3D" id="3.40.50.720">
    <property type="entry name" value="NAD(P)-binding Rossmann-like Domain"/>
    <property type="match status" value="1"/>
</dbReference>
<dbReference type="PROSITE" id="PS51201">
    <property type="entry name" value="RCK_N"/>
    <property type="match status" value="2"/>
</dbReference>
<dbReference type="EMBL" id="GISG01244987">
    <property type="protein sequence ID" value="MBA4669797.1"/>
    <property type="molecule type" value="Transcribed_RNA"/>
</dbReference>
<keyword evidence="3 7" id="KW-0812">Transmembrane</keyword>
<dbReference type="EMBL" id="GISG01244988">
    <property type="protein sequence ID" value="MBA4669798.1"/>
    <property type="molecule type" value="Transcribed_RNA"/>
</dbReference>
<sequence length="859" mass="97110">MGNPLAGLLPAPACFSAPSRSFRRRFGPPYWNATTPLNFRSTLGGRYVWGDASALFSRNKMCDKGEWIIHSLKKAMGNLDLHLDPMDKEKGTCSRLELNNHFKDHQASMVFSFSISFFVFLRFGRLNMASMLLTMINRWNAFPLQAFGSTDLPFASMSNSLKKPIPLNLDVSLPSIGDLRWRLAQLIYLFNVQLERNVATSLVVLLVLCISFVVIGGFLFFKFRGDEHSLEDCYWEAWACLCSSASHLKMRTRLERVVGFVLAIWGILFYSRLLSTMTEQFRNNMQKLREGAQTQVLETDHIIICGVNSHLSFILKQINKYHEFAIRLGTATARRQRILLLSDLPRKQIDKIADNVAKDLKHVDILTKSCSLSSSKSFERAAANKARAIIILPTKGDRYEVDTDAFLSVLALQPVSEMASVPAIVEVLNSSTCELLKSISGLKVEPVENVASKLFVQCSRQKGLINIYRHLLDYRKNVFNLCNFPNLAGIKYWQLRHELQEVVVCGLYRNGKVIFHPSNDEVLKDTDKVLFIAPLYGRKRPQLSYSKVAKEMQTLEDSRKKSEFSNFMTAIEKACHENTQKRPSKQSSKSSDYRGPKESILLLGWRPDVIEMIKEYDKYLGPGSSLEILSDVHLEERNKGNILVGLDKLQNIQVSHMVGNPMDYDTLKEAILRNQNSLKKDEEIPLSVVVISDKELMLGDVATADKHSVFSLLLAENICTKLGIEVHNLVAEIVDSKLGKQIMRNKPSLTCIAAEEVMSVVTAHVAENSELNAVWKDILEAEGDEIYIKDISLYMKEGEAPSFYELSERARLRREVAIGFVKDNKHVINPNPKSEPLALNMTDSLIVISEFEGEQPIVK</sequence>
<dbReference type="PANTHER" id="PTHR31563">
    <property type="entry name" value="ION CHANNEL POLLUX-RELATED"/>
    <property type="match status" value="1"/>
</dbReference>
<evidence type="ECO:0000313" key="9">
    <source>
        <dbReference type="EMBL" id="MBA4669798.1"/>
    </source>
</evidence>
<dbReference type="SUPFAM" id="SSF81324">
    <property type="entry name" value="Voltage-gated potassium channels"/>
    <property type="match status" value="1"/>
</dbReference>
<keyword evidence="5 7" id="KW-0472">Membrane</keyword>
<comment type="subcellular location">
    <subcellularLocation>
        <location evidence="1">Membrane</location>
        <topology evidence="1">Multi-pass membrane protein</topology>
    </subcellularLocation>
</comment>
<comment type="similarity">
    <text evidence="2">Belongs to the castor/pollux (TC 1.A.1.23) family.</text>
</comment>
<dbReference type="PANTHER" id="PTHR31563:SF13">
    <property type="entry name" value="ION CHANNEL POLLUX-LIKE 1-RELATED"/>
    <property type="match status" value="1"/>
</dbReference>
<feature type="region of interest" description="Disordered" evidence="6">
    <location>
        <begin position="575"/>
        <end position="595"/>
    </location>
</feature>
<evidence type="ECO:0000259" key="8">
    <source>
        <dbReference type="PROSITE" id="PS51201"/>
    </source>
</evidence>
<dbReference type="Pfam" id="PF06241">
    <property type="entry name" value="Castor_Poll_mid"/>
    <property type="match status" value="1"/>
</dbReference>
<reference evidence="9" key="1">
    <citation type="journal article" date="2013" name="J. Plant Res.">
        <title>Effect of fungi and light on seed germination of three Opuntia species from semiarid lands of central Mexico.</title>
        <authorList>
            <person name="Delgado-Sanchez P."/>
            <person name="Jimenez-Bremont J.F."/>
            <person name="Guerrero-Gonzalez Mde L."/>
            <person name="Flores J."/>
        </authorList>
    </citation>
    <scope>NUCLEOTIDE SEQUENCE</scope>
    <source>
        <tissue evidence="9">Cladode</tissue>
    </source>
</reference>
<keyword evidence="4 7" id="KW-1133">Transmembrane helix</keyword>
<evidence type="ECO:0000256" key="3">
    <source>
        <dbReference type="ARBA" id="ARBA00022692"/>
    </source>
</evidence>
<dbReference type="InterPro" id="IPR003148">
    <property type="entry name" value="RCK_N"/>
</dbReference>
<feature type="domain" description="RCK N-terminal" evidence="8">
    <location>
        <begin position="597"/>
        <end position="758"/>
    </location>
</feature>
<evidence type="ECO:0000256" key="1">
    <source>
        <dbReference type="ARBA" id="ARBA00004141"/>
    </source>
</evidence>
<dbReference type="InterPro" id="IPR010420">
    <property type="entry name" value="CASTOR/POLLUX/SYM8_dom"/>
</dbReference>
<protein>
    <recommendedName>
        <fullName evidence="8">RCK N-terminal domain-containing protein</fullName>
    </recommendedName>
</protein>
<dbReference type="GO" id="GO:0006813">
    <property type="term" value="P:potassium ion transport"/>
    <property type="evidence" value="ECO:0007669"/>
    <property type="project" value="InterPro"/>
</dbReference>
<evidence type="ECO:0000256" key="2">
    <source>
        <dbReference type="ARBA" id="ARBA00008577"/>
    </source>
</evidence>
<dbReference type="AlphaFoldDB" id="A0A7C9AJ48"/>
<proteinExistence type="inferred from homology"/>
<evidence type="ECO:0000256" key="5">
    <source>
        <dbReference type="ARBA" id="ARBA00023136"/>
    </source>
</evidence>
<organism evidence="9">
    <name type="scientific">Opuntia streptacantha</name>
    <name type="common">Prickly pear cactus</name>
    <name type="synonym">Opuntia cardona</name>
    <dbReference type="NCBI Taxonomy" id="393608"/>
    <lineage>
        <taxon>Eukaryota</taxon>
        <taxon>Viridiplantae</taxon>
        <taxon>Streptophyta</taxon>
        <taxon>Embryophyta</taxon>
        <taxon>Tracheophyta</taxon>
        <taxon>Spermatophyta</taxon>
        <taxon>Magnoliopsida</taxon>
        <taxon>eudicotyledons</taxon>
        <taxon>Gunneridae</taxon>
        <taxon>Pentapetalae</taxon>
        <taxon>Caryophyllales</taxon>
        <taxon>Cactineae</taxon>
        <taxon>Cactaceae</taxon>
        <taxon>Opuntioideae</taxon>
        <taxon>Opuntia</taxon>
    </lineage>
</organism>
<feature type="transmembrane region" description="Helical" evidence="7">
    <location>
        <begin position="257"/>
        <end position="275"/>
    </location>
</feature>